<gene>
    <name evidence="5 9" type="primary">topA</name>
    <name evidence="9" type="ORF">KXJ69_01750</name>
</gene>
<dbReference type="Pfam" id="PF13368">
    <property type="entry name" value="Toprim_C_rpt"/>
    <property type="match status" value="3"/>
</dbReference>
<dbReference type="EC" id="5.6.2.1" evidence="5"/>
<evidence type="ECO:0000256" key="4">
    <source>
        <dbReference type="ARBA" id="ARBA00022842"/>
    </source>
</evidence>
<dbReference type="Proteomes" id="UP001138686">
    <property type="component" value="Unassembled WGS sequence"/>
</dbReference>
<accession>A0A9X1FMW1</accession>
<feature type="domain" description="Toprim" evidence="7">
    <location>
        <begin position="3"/>
        <end position="113"/>
    </location>
</feature>
<feature type="site" description="Interaction with DNA" evidence="5">
    <location>
        <position position="476"/>
    </location>
</feature>
<dbReference type="GO" id="GO:0006265">
    <property type="term" value="P:DNA topological change"/>
    <property type="evidence" value="ECO:0007669"/>
    <property type="project" value="UniProtKB-UniRule"/>
</dbReference>
<feature type="site" description="Interaction with DNA" evidence="5">
    <location>
        <position position="286"/>
    </location>
</feature>
<dbReference type="PROSITE" id="PS00396">
    <property type="entry name" value="TOPO_IA_1"/>
    <property type="match status" value="1"/>
</dbReference>
<evidence type="ECO:0000256" key="3">
    <source>
        <dbReference type="ARBA" id="ARBA00022723"/>
    </source>
</evidence>
<organism evidence="9 10">
    <name type="scientific">Halomarinibacterium sedimenti</name>
    <dbReference type="NCBI Taxonomy" id="2857106"/>
    <lineage>
        <taxon>Bacteria</taxon>
        <taxon>Pseudomonadati</taxon>
        <taxon>Bacteroidota</taxon>
        <taxon>Flavobacteriia</taxon>
        <taxon>Flavobacteriales</taxon>
        <taxon>Flavobacteriaceae</taxon>
        <taxon>Halomarinibacterium</taxon>
    </lineage>
</organism>
<keyword evidence="5" id="KW-0413">Isomerase</keyword>
<dbReference type="PANTHER" id="PTHR42785">
    <property type="entry name" value="DNA TOPOISOMERASE, TYPE IA, CORE"/>
    <property type="match status" value="1"/>
</dbReference>
<dbReference type="InterPro" id="IPR013497">
    <property type="entry name" value="Topo_IA_cen"/>
</dbReference>
<dbReference type="HAMAP" id="MF_00952">
    <property type="entry name" value="Topoisom_1_prok"/>
    <property type="match status" value="1"/>
</dbReference>
<dbReference type="InterPro" id="IPR023406">
    <property type="entry name" value="Topo_IA_AS"/>
</dbReference>
<keyword evidence="5" id="KW-0799">Topoisomerase</keyword>
<keyword evidence="10" id="KW-1185">Reference proteome</keyword>
<comment type="similarity">
    <text evidence="2 5">Belongs to the type IA topoisomerase family.</text>
</comment>
<feature type="site" description="Interaction with DNA" evidence="5">
    <location>
        <position position="155"/>
    </location>
</feature>
<feature type="domain" description="Topo IA-type catalytic" evidence="8">
    <location>
        <begin position="129"/>
        <end position="575"/>
    </location>
</feature>
<dbReference type="CDD" id="cd03363">
    <property type="entry name" value="TOPRIM_TopoIA_TopoI"/>
    <property type="match status" value="1"/>
</dbReference>
<evidence type="ECO:0000313" key="9">
    <source>
        <dbReference type="EMBL" id="MBW2936809.1"/>
    </source>
</evidence>
<feature type="site" description="Interaction with DNA" evidence="5">
    <location>
        <position position="148"/>
    </location>
</feature>
<feature type="site" description="Interaction with DNA" evidence="5">
    <location>
        <position position="140"/>
    </location>
</feature>
<evidence type="ECO:0000313" key="10">
    <source>
        <dbReference type="Proteomes" id="UP001138686"/>
    </source>
</evidence>
<keyword evidence="4" id="KW-0460">Magnesium</keyword>
<dbReference type="InterPro" id="IPR034149">
    <property type="entry name" value="TOPRIM_TopoI"/>
</dbReference>
<comment type="catalytic activity">
    <reaction evidence="1 5">
        <text>ATP-independent breakage of single-stranded DNA, followed by passage and rejoining.</text>
        <dbReference type="EC" id="5.6.2.1"/>
    </reaction>
</comment>
<dbReference type="CDD" id="cd00186">
    <property type="entry name" value="TOP1Ac"/>
    <property type="match status" value="1"/>
</dbReference>
<dbReference type="InterPro" id="IPR025589">
    <property type="entry name" value="Toprim_C_rpt"/>
</dbReference>
<proteinExistence type="inferred from homology"/>
<dbReference type="InterPro" id="IPR003602">
    <property type="entry name" value="Topo_IA_DNA-bd_dom"/>
</dbReference>
<dbReference type="GO" id="GO:0003677">
    <property type="term" value="F:DNA binding"/>
    <property type="evidence" value="ECO:0007669"/>
    <property type="project" value="UniProtKB-KW"/>
</dbReference>
<dbReference type="GO" id="GO:0046872">
    <property type="term" value="F:metal ion binding"/>
    <property type="evidence" value="ECO:0007669"/>
    <property type="project" value="UniProtKB-KW"/>
</dbReference>
<feature type="compositionally biased region" description="Basic and acidic residues" evidence="6">
    <location>
        <begin position="324"/>
        <end position="333"/>
    </location>
</feature>
<evidence type="ECO:0000256" key="5">
    <source>
        <dbReference type="HAMAP-Rule" id="MF_00952"/>
    </source>
</evidence>
<dbReference type="PROSITE" id="PS50880">
    <property type="entry name" value="TOPRIM"/>
    <property type="match status" value="1"/>
</dbReference>
<sequence>MAKNLVIVESPAKAKTIEKFLGKEFKVTSSFGHIADLPSKELGVDVEGDFTPKYIVSRDKKALVKELKGLADKADMVWLASDEDREGEAIAWHLAESLDLKDEKTKRIVFHEITKSAILKAIENPRKIDYNLVNAQQARRVLDRLVGYELSPVLWRKVKGGLSAGRVQSVAVRLIVEREREIEGFNPVASFRIDAEFITEEGSKFKAKLPKNFETEAEAKAFLQKNLGANYKIAELSKKPGAKSPAAPFTTSTLQQEASRKLYFSVGKTMTIAQRLYESGLITYMRTDSVNLSNDAMKAAQNEIETSYGKEYSKPRNYKSKSKGAQEAHEAIRPTDMSQHTISGDRDQERLYDLIWKRTLASQMSDAKLERTNVKIDILSSEKVSEQFTANGEMIKFDGFLKVYLEGTDFDEEEQEGMLPNLKEGEALQNKYITATERFTRPPYRFTEASLVKQLEELGIGRPSTYAPTISTIINRNYVEKGTVEGVERKYTQLLLDKGALKEKNLTETVGSDKGKLVPTDIGMIVTDFLVEHFKNIVDYNFTAKVEEDFDEIAEGKEEWTKMMKDFYKKFHPQVEDVQENADRESGERILGEDPETGKPVSVRLGKFGAMAQIGAPDDDDKKFASLRPDQQLHLVTFEEVMDLFKLPKQLGVYDGEEVEVANGRYGPYVRFGKKFISLPQGMDPLDVSMAEAKELIEEKKKADAPIYTYEGLPVQKGTGRFGPFIKWNNMFINVNKKYDFDNLSDADIIELIKDKKQKEIDKLVQEWPSEGIKIEKARWGRFNLIKGKTKVELPKTTKADKLTLEQVQEILEKKAPKKKTRTKKAPAKKK</sequence>
<dbReference type="EMBL" id="JAHWDP010000001">
    <property type="protein sequence ID" value="MBW2936809.1"/>
    <property type="molecule type" value="Genomic_DNA"/>
</dbReference>
<dbReference type="Pfam" id="PF01751">
    <property type="entry name" value="Toprim"/>
    <property type="match status" value="1"/>
</dbReference>
<comment type="caution">
    <text evidence="9">The sequence shown here is derived from an EMBL/GenBank/DDBJ whole genome shotgun (WGS) entry which is preliminary data.</text>
</comment>
<name>A0A9X1FMW1_9FLAO</name>
<keyword evidence="5" id="KW-0238">DNA-binding</keyword>
<protein>
    <recommendedName>
        <fullName evidence="5">DNA topoisomerase 1</fullName>
        <ecNumber evidence="5">5.6.2.1</ecNumber>
    </recommendedName>
    <alternativeName>
        <fullName evidence="5">DNA topoisomerase I</fullName>
    </alternativeName>
</protein>
<comment type="subunit">
    <text evidence="5">Monomer.</text>
</comment>
<feature type="region of interest" description="Disordered" evidence="6">
    <location>
        <begin position="308"/>
        <end position="344"/>
    </location>
</feature>
<evidence type="ECO:0000259" key="7">
    <source>
        <dbReference type="PROSITE" id="PS50880"/>
    </source>
</evidence>
<dbReference type="InterPro" id="IPR003601">
    <property type="entry name" value="Topo_IA_2"/>
</dbReference>
<feature type="site" description="Interaction with DNA" evidence="5">
    <location>
        <position position="139"/>
    </location>
</feature>
<evidence type="ECO:0000256" key="6">
    <source>
        <dbReference type="SAM" id="MobiDB-lite"/>
    </source>
</evidence>
<dbReference type="SMART" id="SM00493">
    <property type="entry name" value="TOPRIM"/>
    <property type="match status" value="1"/>
</dbReference>
<dbReference type="PANTHER" id="PTHR42785:SF1">
    <property type="entry name" value="DNA TOPOISOMERASE"/>
    <property type="match status" value="1"/>
</dbReference>
<evidence type="ECO:0000256" key="2">
    <source>
        <dbReference type="ARBA" id="ARBA00009446"/>
    </source>
</evidence>
<feature type="active site" description="O-(5'-phospho-DNA)-tyrosine intermediate" evidence="5">
    <location>
        <position position="284"/>
    </location>
</feature>
<dbReference type="GO" id="GO:0003917">
    <property type="term" value="F:DNA topoisomerase type I (single strand cut, ATP-independent) activity"/>
    <property type="evidence" value="ECO:0007669"/>
    <property type="project" value="UniProtKB-UniRule"/>
</dbReference>
<dbReference type="AlphaFoldDB" id="A0A9X1FMW1"/>
<evidence type="ECO:0000256" key="1">
    <source>
        <dbReference type="ARBA" id="ARBA00000213"/>
    </source>
</evidence>
<feature type="site" description="Interaction with DNA" evidence="5">
    <location>
        <position position="143"/>
    </location>
</feature>
<keyword evidence="3" id="KW-0479">Metal-binding</keyword>
<dbReference type="SMART" id="SM00436">
    <property type="entry name" value="TOP1Bc"/>
    <property type="match status" value="1"/>
</dbReference>
<feature type="site" description="Interaction with DNA" evidence="5">
    <location>
        <position position="33"/>
    </location>
</feature>
<reference evidence="9" key="1">
    <citation type="submission" date="2021-07" db="EMBL/GenBank/DDBJ databases">
        <title>Aureisphaera sp. CAU 1614 isolated from sea sediment.</title>
        <authorList>
            <person name="Kim W."/>
        </authorList>
    </citation>
    <scope>NUCLEOTIDE SEQUENCE</scope>
    <source>
        <strain evidence="9">CAU 1614</strain>
    </source>
</reference>
<dbReference type="InterPro" id="IPR005733">
    <property type="entry name" value="TopoI_bac-type"/>
</dbReference>
<dbReference type="InterPro" id="IPR028612">
    <property type="entry name" value="Topoisom_1_IA"/>
</dbReference>
<dbReference type="RefSeq" id="WP_219050671.1">
    <property type="nucleotide sequence ID" value="NZ_JAHWDP010000001.1"/>
</dbReference>
<comment type="function">
    <text evidence="5">Releases the supercoiling and torsional tension of DNA, which is introduced during the DNA replication and transcription, by transiently cleaving and rejoining one strand of the DNA duplex. Introduces a single-strand break via transesterification at a target site in duplex DNA. The scissile phosphodiester is attacked by the catalytic tyrosine of the enzyme, resulting in the formation of a DNA-(5'-phosphotyrosyl)-enzyme intermediate and the expulsion of a 3'-OH DNA strand. The free DNA strand then undergoes passage around the unbroken strand, thus removing DNA supercoils. Finally, in the religation step, the DNA 3'-OH attacks the covalent intermediate to expel the active-site tyrosine and restore the DNA phosphodiester backbone.</text>
</comment>
<feature type="region of interest" description="Interaction with DNA" evidence="5">
    <location>
        <begin position="163"/>
        <end position="168"/>
    </location>
</feature>
<dbReference type="PROSITE" id="PS52039">
    <property type="entry name" value="TOPO_IA_2"/>
    <property type="match status" value="1"/>
</dbReference>
<dbReference type="Pfam" id="PF01131">
    <property type="entry name" value="Topoisom_bac"/>
    <property type="match status" value="2"/>
</dbReference>
<evidence type="ECO:0000259" key="8">
    <source>
        <dbReference type="PROSITE" id="PS52039"/>
    </source>
</evidence>
<dbReference type="SMART" id="SM00437">
    <property type="entry name" value="TOP1Ac"/>
    <property type="match status" value="1"/>
</dbReference>
<dbReference type="InterPro" id="IPR006171">
    <property type="entry name" value="TOPRIM_dom"/>
</dbReference>
<dbReference type="InterPro" id="IPR000380">
    <property type="entry name" value="Topo_IA"/>
</dbReference>
<dbReference type="NCBIfam" id="TIGR01051">
    <property type="entry name" value="topA_bact"/>
    <property type="match status" value="1"/>
</dbReference>